<dbReference type="EMBL" id="HBIS01008227">
    <property type="protein sequence ID" value="CAE0613132.1"/>
    <property type="molecule type" value="Transcribed_RNA"/>
</dbReference>
<dbReference type="InterPro" id="IPR003347">
    <property type="entry name" value="JmjC_dom"/>
</dbReference>
<dbReference type="SUPFAM" id="SSF51197">
    <property type="entry name" value="Clavaminate synthase-like"/>
    <property type="match status" value="1"/>
</dbReference>
<dbReference type="PANTHER" id="PTHR12461:SF105">
    <property type="entry name" value="HYPOXIA-INDUCIBLE FACTOR 1-ALPHA INHIBITOR"/>
    <property type="match status" value="1"/>
</dbReference>
<evidence type="ECO:0000256" key="1">
    <source>
        <dbReference type="ARBA" id="ARBA00006801"/>
    </source>
</evidence>
<dbReference type="Pfam" id="PF13621">
    <property type="entry name" value="Cupin_8"/>
    <property type="match status" value="1"/>
</dbReference>
<proteinExistence type="inferred from homology"/>
<dbReference type="PROSITE" id="PS51184">
    <property type="entry name" value="JMJC"/>
    <property type="match status" value="1"/>
</dbReference>
<name>A0A7S3XFK2_9CHLO</name>
<dbReference type="PANTHER" id="PTHR12461">
    <property type="entry name" value="HYPOXIA-INDUCIBLE FACTOR 1 ALPHA INHIBITOR-RELATED"/>
    <property type="match status" value="1"/>
</dbReference>
<dbReference type="InterPro" id="IPR041667">
    <property type="entry name" value="Cupin_8"/>
</dbReference>
<dbReference type="Gene3D" id="2.60.120.650">
    <property type="entry name" value="Cupin"/>
    <property type="match status" value="1"/>
</dbReference>
<organism evidence="3">
    <name type="scientific">Picocystis salinarum</name>
    <dbReference type="NCBI Taxonomy" id="88271"/>
    <lineage>
        <taxon>Eukaryota</taxon>
        <taxon>Viridiplantae</taxon>
        <taxon>Chlorophyta</taxon>
        <taxon>Picocystophyceae</taxon>
        <taxon>Picocystales</taxon>
        <taxon>Picocystaceae</taxon>
        <taxon>Picocystis</taxon>
    </lineage>
</organism>
<sequence length="444" mass="50121">MAHVDVEKLARMLEGAQMSRREEKEKPTHSYGRRARFVPTCEEDFDDGGAYPECHVVQFPRGMGRHSKDVTIAEACLKSGLSVEQLMQRASAKMLQTKDTTPEYDSFVSFMGRNESNPAAGVPGTCNLTIRRVKNVDSCAVEQGYLEGSGQPAVIEDGCRDWKAIGNWQFATLRERFPATCVVANDRAPARHRDKTSAPARPQRTAQLTLETYMNYTISRTGFDLATEAAAHGVPFYLNGWKAFVDFPKLLEECPYPYFTSQCDQTLELMKELDRALFGKVPLQTAKSAEWYGKASLSMSKVFAGPRGTITRLHFDSGDAHGWLAQVHGRKLFVLYSPEDSKYLYEIPGEEETTQSFIDPLDPDFQRFPLYRYARPMAVVLEEGQAILIPKGWWHYAVSLDPSITVMRNFYNARTNTKGLVEFMLRSLSKDMPKGSNLSKLNQR</sequence>
<gene>
    <name evidence="3" type="ORF">PSAL00342_LOCUS7031</name>
</gene>
<accession>A0A7S3XFK2</accession>
<evidence type="ECO:0000259" key="2">
    <source>
        <dbReference type="PROSITE" id="PS51184"/>
    </source>
</evidence>
<protein>
    <recommendedName>
        <fullName evidence="2">JmjC domain-containing protein</fullName>
    </recommendedName>
</protein>
<feature type="domain" description="JmjC" evidence="2">
    <location>
        <begin position="243"/>
        <end position="427"/>
    </location>
</feature>
<dbReference type="AlphaFoldDB" id="A0A7S3XFK2"/>
<dbReference type="SMART" id="SM00558">
    <property type="entry name" value="JmjC"/>
    <property type="match status" value="1"/>
</dbReference>
<evidence type="ECO:0000313" key="3">
    <source>
        <dbReference type="EMBL" id="CAE0613132.1"/>
    </source>
</evidence>
<reference evidence="3" key="1">
    <citation type="submission" date="2021-01" db="EMBL/GenBank/DDBJ databases">
        <authorList>
            <person name="Corre E."/>
            <person name="Pelletier E."/>
            <person name="Niang G."/>
            <person name="Scheremetjew M."/>
            <person name="Finn R."/>
            <person name="Kale V."/>
            <person name="Holt S."/>
            <person name="Cochrane G."/>
            <person name="Meng A."/>
            <person name="Brown T."/>
            <person name="Cohen L."/>
        </authorList>
    </citation>
    <scope>NUCLEOTIDE SEQUENCE</scope>
    <source>
        <strain evidence="3">CCMP1897</strain>
    </source>
</reference>
<comment type="similarity">
    <text evidence="1">Belongs to the JARID1 histone demethylase family.</text>
</comment>